<dbReference type="Proteomes" id="UP000322699">
    <property type="component" value="Unassembled WGS sequence"/>
</dbReference>
<evidence type="ECO:0000259" key="3">
    <source>
        <dbReference type="Pfam" id="PF14237"/>
    </source>
</evidence>
<name>A0A5B1CNG5_9BACT</name>
<dbReference type="EMBL" id="VRLW01000001">
    <property type="protein sequence ID" value="KAA1262568.1"/>
    <property type="molecule type" value="Genomic_DNA"/>
</dbReference>
<evidence type="ECO:0000256" key="2">
    <source>
        <dbReference type="SAM" id="Phobius"/>
    </source>
</evidence>
<gene>
    <name evidence="4" type="ORF">LF1_51350</name>
</gene>
<evidence type="ECO:0000313" key="5">
    <source>
        <dbReference type="Proteomes" id="UP000322699"/>
    </source>
</evidence>
<dbReference type="InterPro" id="IPR035445">
    <property type="entry name" value="GYF-like_dom_sf"/>
</dbReference>
<comment type="caution">
    <text evidence="4">The sequence shown here is derived from an EMBL/GenBank/DDBJ whole genome shotgun (WGS) entry which is preliminary data.</text>
</comment>
<feature type="transmembrane region" description="Helical" evidence="2">
    <location>
        <begin position="220"/>
        <end position="241"/>
    </location>
</feature>
<accession>A0A5B1CNG5</accession>
<keyword evidence="5" id="KW-1185">Reference proteome</keyword>
<keyword evidence="2" id="KW-0812">Transmembrane</keyword>
<reference evidence="4 5" key="1">
    <citation type="submission" date="2019-08" db="EMBL/GenBank/DDBJ databases">
        <title>Deep-cultivation of Planctomycetes and their phenomic and genomic characterization uncovers novel biology.</title>
        <authorList>
            <person name="Wiegand S."/>
            <person name="Jogler M."/>
            <person name="Boedeker C."/>
            <person name="Pinto D."/>
            <person name="Vollmers J."/>
            <person name="Rivas-Marin E."/>
            <person name="Kohn T."/>
            <person name="Peeters S.H."/>
            <person name="Heuer A."/>
            <person name="Rast P."/>
            <person name="Oberbeckmann S."/>
            <person name="Bunk B."/>
            <person name="Jeske O."/>
            <person name="Meyerdierks A."/>
            <person name="Storesund J.E."/>
            <person name="Kallscheuer N."/>
            <person name="Luecker S."/>
            <person name="Lage O.M."/>
            <person name="Pohl T."/>
            <person name="Merkel B.J."/>
            <person name="Hornburger P."/>
            <person name="Mueller R.-W."/>
            <person name="Bruemmer F."/>
            <person name="Labrenz M."/>
            <person name="Spormann A.M."/>
            <person name="Op Den Camp H."/>
            <person name="Overmann J."/>
            <person name="Amann R."/>
            <person name="Jetten M.S.M."/>
            <person name="Mascher T."/>
            <person name="Medema M.H."/>
            <person name="Devos D.P."/>
            <person name="Kaster A.-K."/>
            <person name="Ovreas L."/>
            <person name="Rohde M."/>
            <person name="Galperin M.Y."/>
            <person name="Jogler C."/>
        </authorList>
    </citation>
    <scope>NUCLEOTIDE SEQUENCE [LARGE SCALE GENOMIC DNA]</scope>
    <source>
        <strain evidence="4 5">LF1</strain>
    </source>
</reference>
<sequence length="245" mass="25481">MGIRFACHVCAKQLNIKEELAGKRGICPACSSKFRIPKQNAERSLAIEDPPKAAVASKAPVSEKSAASAKSAAAAAAAAAPDVEIDLISSDPDATWYVRPPSGGQYGPADGDVLRSWIGEGRVAATALLWRDGWPNWRSASEVLPGLSDRSPKKDPGSATAPAPPQATQQPVSEPVFAESRSGSVSGTDHAKSATIAETPNLSGRSDVGTARRQKNGKRIFWIGTLLAIAIALIGVLVYLVSGSS</sequence>
<dbReference type="SUPFAM" id="SSF55277">
    <property type="entry name" value="GYF domain"/>
    <property type="match status" value="1"/>
</dbReference>
<keyword evidence="2" id="KW-0472">Membrane</keyword>
<protein>
    <recommendedName>
        <fullName evidence="3">GYF domain-containing protein</fullName>
    </recommendedName>
</protein>
<dbReference type="AlphaFoldDB" id="A0A5B1CNG5"/>
<dbReference type="InterPro" id="IPR025640">
    <property type="entry name" value="GYF_2"/>
</dbReference>
<evidence type="ECO:0000313" key="4">
    <source>
        <dbReference type="EMBL" id="KAA1262568.1"/>
    </source>
</evidence>
<feature type="region of interest" description="Disordered" evidence="1">
    <location>
        <begin position="143"/>
        <end position="210"/>
    </location>
</feature>
<dbReference type="Pfam" id="PF14237">
    <property type="entry name" value="GYF_2"/>
    <property type="match status" value="1"/>
</dbReference>
<proteinExistence type="predicted"/>
<feature type="domain" description="GYF" evidence="3">
    <location>
        <begin position="96"/>
        <end position="143"/>
    </location>
</feature>
<organism evidence="4 5">
    <name type="scientific">Rubripirellula obstinata</name>
    <dbReference type="NCBI Taxonomy" id="406547"/>
    <lineage>
        <taxon>Bacteria</taxon>
        <taxon>Pseudomonadati</taxon>
        <taxon>Planctomycetota</taxon>
        <taxon>Planctomycetia</taxon>
        <taxon>Pirellulales</taxon>
        <taxon>Pirellulaceae</taxon>
        <taxon>Rubripirellula</taxon>
    </lineage>
</organism>
<keyword evidence="2" id="KW-1133">Transmembrane helix</keyword>
<evidence type="ECO:0000256" key="1">
    <source>
        <dbReference type="SAM" id="MobiDB-lite"/>
    </source>
</evidence>